<evidence type="ECO:0000313" key="1">
    <source>
        <dbReference type="EMBL" id="OMD20345.1"/>
    </source>
</evidence>
<name>A0A1R0WSK8_9BACL</name>
<dbReference type="Proteomes" id="UP000187465">
    <property type="component" value="Unassembled WGS sequence"/>
</dbReference>
<gene>
    <name evidence="1" type="ORF">BJP51_09690</name>
</gene>
<proteinExistence type="predicted"/>
<evidence type="ECO:0000313" key="2">
    <source>
        <dbReference type="Proteomes" id="UP000187465"/>
    </source>
</evidence>
<accession>A0A1R0WSK8</accession>
<organism evidence="1 2">
    <name type="scientific">Paenibacillus odorifer</name>
    <dbReference type="NCBI Taxonomy" id="189426"/>
    <lineage>
        <taxon>Bacteria</taxon>
        <taxon>Bacillati</taxon>
        <taxon>Bacillota</taxon>
        <taxon>Bacilli</taxon>
        <taxon>Bacillales</taxon>
        <taxon>Paenibacillaceae</taxon>
        <taxon>Paenibacillus</taxon>
    </lineage>
</organism>
<dbReference type="AlphaFoldDB" id="A0A1R0WSK8"/>
<comment type="caution">
    <text evidence="1">The sequence shown here is derived from an EMBL/GenBank/DDBJ whole genome shotgun (WGS) entry which is preliminary data.</text>
</comment>
<dbReference type="RefSeq" id="WP_076179922.1">
    <property type="nucleotide sequence ID" value="NZ_MKQP01000100.1"/>
</dbReference>
<dbReference type="EMBL" id="MKQP01000100">
    <property type="protein sequence ID" value="OMD20345.1"/>
    <property type="molecule type" value="Genomic_DNA"/>
</dbReference>
<protein>
    <submittedName>
        <fullName evidence="1">Uncharacterized protein</fullName>
    </submittedName>
</protein>
<reference evidence="1 2" key="1">
    <citation type="submission" date="2016-10" db="EMBL/GenBank/DDBJ databases">
        <title>Paenibacillus species isolates.</title>
        <authorList>
            <person name="Beno S.M."/>
        </authorList>
    </citation>
    <scope>NUCLEOTIDE SEQUENCE [LARGE SCALE GENOMIC DNA]</scope>
    <source>
        <strain evidence="1 2">FSL H7-0604</strain>
    </source>
</reference>
<sequence>MKRLLSFLKNNGYEYKHINTITKSHYGGRSFYNDGYYREDVYEIKKDDLLYYLQYKSTGRAQYLLCGDDNETNVLLFTFSQKDFIDQFKSKYISEI</sequence>